<keyword evidence="3" id="KW-0653">Protein transport</keyword>
<dbReference type="GO" id="GO:0051028">
    <property type="term" value="P:mRNA transport"/>
    <property type="evidence" value="ECO:0007669"/>
    <property type="project" value="UniProtKB-UniRule"/>
</dbReference>
<evidence type="ECO:0000313" key="5">
    <source>
        <dbReference type="EMBL" id="CAG8597695.1"/>
    </source>
</evidence>
<protein>
    <recommendedName>
        <fullName evidence="2 3">Nuclear transport factor 2</fullName>
        <shortName evidence="3">NTF-2</shortName>
    </recommendedName>
</protein>
<dbReference type="GO" id="GO:0006606">
    <property type="term" value="P:protein import into nucleus"/>
    <property type="evidence" value="ECO:0007669"/>
    <property type="project" value="UniProtKB-ARBA"/>
</dbReference>
<dbReference type="InterPro" id="IPR032710">
    <property type="entry name" value="NTF2-like_dom_sf"/>
</dbReference>
<comment type="function">
    <text evidence="3">Has a role in nuclear-cytoplasmic transport of proteins and mRNAs.</text>
</comment>
<comment type="caution">
    <text evidence="5">The sequence shown here is derived from an EMBL/GenBank/DDBJ whole genome shotgun (WGS) entry which is preliminary data.</text>
</comment>
<evidence type="ECO:0000256" key="2">
    <source>
        <dbReference type="ARBA" id="ARBA00026247"/>
    </source>
</evidence>
<sequence length="121" mass="13719">MDFNAVAKEFVQYYYGVFERNRAELASLYRDPSMLTFEGNQFQGAGPIVQKLTTLPFQTVAHKITTLDAQPGPANALLVVVTGELLIDQETNPTRFTQVFQLISEGNTYWVFNDVFRLNYG</sequence>
<dbReference type="InterPro" id="IPR018222">
    <property type="entry name" value="Nuclear_transport_factor_2_euk"/>
</dbReference>
<evidence type="ECO:0000313" key="6">
    <source>
        <dbReference type="Proteomes" id="UP000789508"/>
    </source>
</evidence>
<feature type="domain" description="NTF2" evidence="4">
    <location>
        <begin position="6"/>
        <end position="118"/>
    </location>
</feature>
<dbReference type="CDD" id="cd00780">
    <property type="entry name" value="NTF2"/>
    <property type="match status" value="1"/>
</dbReference>
<dbReference type="PANTHER" id="PTHR12612">
    <property type="entry name" value="NUCLEAR TRANSPORT FACTOR 2"/>
    <property type="match status" value="1"/>
</dbReference>
<dbReference type="OrthoDB" id="6507044at2759"/>
<dbReference type="Gene3D" id="3.10.450.50">
    <property type="match status" value="1"/>
</dbReference>
<dbReference type="EMBL" id="CAJVPS010004006">
    <property type="protein sequence ID" value="CAG8597695.1"/>
    <property type="molecule type" value="Genomic_DNA"/>
</dbReference>
<dbReference type="FunFam" id="3.10.450.50:FF:000005">
    <property type="entry name" value="Nuclear transport factor 2"/>
    <property type="match status" value="1"/>
</dbReference>
<keyword evidence="3" id="KW-0539">Nucleus</keyword>
<keyword evidence="6" id="KW-1185">Reference proteome</keyword>
<dbReference type="Pfam" id="PF02136">
    <property type="entry name" value="NTF2"/>
    <property type="match status" value="1"/>
</dbReference>
<evidence type="ECO:0000259" key="4">
    <source>
        <dbReference type="PROSITE" id="PS50177"/>
    </source>
</evidence>
<dbReference type="AlphaFoldDB" id="A0A9N9GEY8"/>
<gene>
    <name evidence="5" type="ORF">ALEPTO_LOCUS7995</name>
</gene>
<reference evidence="5" key="1">
    <citation type="submission" date="2021-06" db="EMBL/GenBank/DDBJ databases">
        <authorList>
            <person name="Kallberg Y."/>
            <person name="Tangrot J."/>
            <person name="Rosling A."/>
        </authorList>
    </citation>
    <scope>NUCLEOTIDE SEQUENCE</scope>
    <source>
        <strain evidence="5">FL130A</strain>
    </source>
</reference>
<evidence type="ECO:0000256" key="1">
    <source>
        <dbReference type="ARBA" id="ARBA00022490"/>
    </source>
</evidence>
<proteinExistence type="predicted"/>
<organism evidence="5 6">
    <name type="scientific">Ambispora leptoticha</name>
    <dbReference type="NCBI Taxonomy" id="144679"/>
    <lineage>
        <taxon>Eukaryota</taxon>
        <taxon>Fungi</taxon>
        <taxon>Fungi incertae sedis</taxon>
        <taxon>Mucoromycota</taxon>
        <taxon>Glomeromycotina</taxon>
        <taxon>Glomeromycetes</taxon>
        <taxon>Archaeosporales</taxon>
        <taxon>Ambisporaceae</taxon>
        <taxon>Ambispora</taxon>
    </lineage>
</organism>
<keyword evidence="1 3" id="KW-0963">Cytoplasm</keyword>
<dbReference type="InterPro" id="IPR045875">
    <property type="entry name" value="NTF2"/>
</dbReference>
<dbReference type="Proteomes" id="UP000789508">
    <property type="component" value="Unassembled WGS sequence"/>
</dbReference>
<dbReference type="InterPro" id="IPR002075">
    <property type="entry name" value="NTF2_dom"/>
</dbReference>
<evidence type="ECO:0000256" key="3">
    <source>
        <dbReference type="RuleBase" id="RU369002"/>
    </source>
</evidence>
<dbReference type="PROSITE" id="PS50177">
    <property type="entry name" value="NTF2_DOMAIN"/>
    <property type="match status" value="1"/>
</dbReference>
<dbReference type="GO" id="GO:0005635">
    <property type="term" value="C:nuclear envelope"/>
    <property type="evidence" value="ECO:0007669"/>
    <property type="project" value="UniProtKB-ARBA"/>
</dbReference>
<keyword evidence="3" id="KW-0813">Transport</keyword>
<dbReference type="SUPFAM" id="SSF54427">
    <property type="entry name" value="NTF2-like"/>
    <property type="match status" value="1"/>
</dbReference>
<dbReference type="GO" id="GO:0005737">
    <property type="term" value="C:cytoplasm"/>
    <property type="evidence" value="ECO:0007669"/>
    <property type="project" value="UniProtKB-SubCell"/>
</dbReference>
<comment type="subcellular location">
    <subcellularLocation>
        <location evidence="3">Cytoplasm</location>
    </subcellularLocation>
    <subcellularLocation>
        <location evidence="3">Nucleus</location>
    </subcellularLocation>
</comment>
<accession>A0A9N9GEY8</accession>
<name>A0A9N9GEY8_9GLOM</name>